<evidence type="ECO:0000256" key="1">
    <source>
        <dbReference type="SAM" id="Phobius"/>
    </source>
</evidence>
<comment type="caution">
    <text evidence="2">The sequence shown here is derived from an EMBL/GenBank/DDBJ whole genome shotgun (WGS) entry which is preliminary data.</text>
</comment>
<dbReference type="EMBL" id="QZAO01000011">
    <property type="protein sequence ID" value="THW79965.1"/>
    <property type="molecule type" value="Genomic_DNA"/>
</dbReference>
<protein>
    <recommendedName>
        <fullName evidence="4">Nucleotide-diphospho-sugar transferase</fullName>
    </recommendedName>
</protein>
<keyword evidence="1" id="KW-1133">Transmembrane helix</keyword>
<evidence type="ECO:0000313" key="2">
    <source>
        <dbReference type="EMBL" id="THW79965.1"/>
    </source>
</evidence>
<gene>
    <name evidence="2" type="ORF">D6D19_00806</name>
</gene>
<sequence>MGLFSSQKLGNHTIERAEYIALPSIEGSLPTQRPTAHNVKKQSFFWVKCYLFVTIGGVFVWMAYAMVLSLPSRAECPVATQEKATSETTAPTTAITVTATVTSMLTQAPSSAETNTSETTTSTLKLGAPILGPMDNPLLLYYPELPESGTRSRIQPPYINKPQNSRPRVPLFISFARNNAMLLQTLHSYISSGWPASDIIIIDNSGTMDANPLSLLSTSNPFYLDYKTLRAAYGVSILQTPTLLSFSQLQNFYIRTAITMGWQYFFWSHMDIIVLPTPTQPYESFYAQILQVLSNTTTLSETGQPWALRFFNYDFLTLVNVEAMKAIGHWDTFIPYYASDCDFYSRVYASNYDTPESVKVTAGKIFDMPSLIPDFAAKISAIYTSNGVDEKAYSALIWELEKAQRFKDADQGVHRNSWQGQQKGGQGEMWTYDAEGFERAWWMISRAGEKVYREKWGRGDCELWKKDGWSTSKAWKNHGV</sequence>
<evidence type="ECO:0000313" key="3">
    <source>
        <dbReference type="Proteomes" id="UP000308802"/>
    </source>
</evidence>
<dbReference type="Proteomes" id="UP000308802">
    <property type="component" value="Unassembled WGS sequence"/>
</dbReference>
<keyword evidence="1" id="KW-0472">Membrane</keyword>
<dbReference type="AlphaFoldDB" id="A0A4S9AJS9"/>
<proteinExistence type="predicted"/>
<organism evidence="2 3">
    <name type="scientific">Aureobasidium pullulans</name>
    <name type="common">Black yeast</name>
    <name type="synonym">Pullularia pullulans</name>
    <dbReference type="NCBI Taxonomy" id="5580"/>
    <lineage>
        <taxon>Eukaryota</taxon>
        <taxon>Fungi</taxon>
        <taxon>Dikarya</taxon>
        <taxon>Ascomycota</taxon>
        <taxon>Pezizomycotina</taxon>
        <taxon>Dothideomycetes</taxon>
        <taxon>Dothideomycetidae</taxon>
        <taxon>Dothideales</taxon>
        <taxon>Saccotheciaceae</taxon>
        <taxon>Aureobasidium</taxon>
    </lineage>
</organism>
<reference evidence="2 3" key="1">
    <citation type="submission" date="2018-10" db="EMBL/GenBank/DDBJ databases">
        <title>Fifty Aureobasidium pullulans genomes reveal a recombining polyextremotolerant generalist.</title>
        <authorList>
            <person name="Gostincar C."/>
            <person name="Turk M."/>
            <person name="Zajc J."/>
            <person name="Gunde-Cimerman N."/>
        </authorList>
    </citation>
    <scope>NUCLEOTIDE SEQUENCE [LARGE SCALE GENOMIC DNA]</scope>
    <source>
        <strain evidence="2 3">EXF-10659</strain>
    </source>
</reference>
<dbReference type="SUPFAM" id="SSF53448">
    <property type="entry name" value="Nucleotide-diphospho-sugar transferases"/>
    <property type="match status" value="1"/>
</dbReference>
<accession>A0A4S9AJS9</accession>
<keyword evidence="1" id="KW-0812">Transmembrane</keyword>
<evidence type="ECO:0008006" key="4">
    <source>
        <dbReference type="Google" id="ProtNLM"/>
    </source>
</evidence>
<name>A0A4S9AJS9_AURPU</name>
<feature type="transmembrane region" description="Helical" evidence="1">
    <location>
        <begin position="49"/>
        <end position="70"/>
    </location>
</feature>
<dbReference type="InterPro" id="IPR029044">
    <property type="entry name" value="Nucleotide-diphossugar_trans"/>
</dbReference>